<protein>
    <submittedName>
        <fullName evidence="2">Uncharacterized protein</fullName>
    </submittedName>
</protein>
<name>A0A938X6W4_9FIRM</name>
<reference evidence="2" key="1">
    <citation type="submission" date="2020-08" db="EMBL/GenBank/DDBJ databases">
        <authorList>
            <person name="Cejkova D."/>
            <person name="Kubasova T."/>
            <person name="Jahodarova E."/>
            <person name="Rychlik I."/>
        </authorList>
    </citation>
    <scope>NUCLEOTIDE SEQUENCE</scope>
    <source>
        <strain evidence="2">An559</strain>
    </source>
</reference>
<evidence type="ECO:0000313" key="2">
    <source>
        <dbReference type="EMBL" id="MBM6920205.1"/>
    </source>
</evidence>
<organism evidence="2 3">
    <name type="scientific">Merdimmobilis hominis</name>
    <dbReference type="NCBI Taxonomy" id="2897707"/>
    <lineage>
        <taxon>Bacteria</taxon>
        <taxon>Bacillati</taxon>
        <taxon>Bacillota</taxon>
        <taxon>Clostridia</taxon>
        <taxon>Eubacteriales</taxon>
        <taxon>Oscillospiraceae</taxon>
        <taxon>Merdimmobilis</taxon>
    </lineage>
</organism>
<dbReference type="Proteomes" id="UP000774750">
    <property type="component" value="Unassembled WGS sequence"/>
</dbReference>
<gene>
    <name evidence="2" type="ORF">H6A12_03405</name>
</gene>
<dbReference type="AlphaFoldDB" id="A0A938X6W4"/>
<accession>A0A938X6W4</accession>
<feature type="coiled-coil region" evidence="1">
    <location>
        <begin position="39"/>
        <end position="66"/>
    </location>
</feature>
<dbReference type="RefSeq" id="WP_204444762.1">
    <property type="nucleotide sequence ID" value="NZ_JACJKY010000004.1"/>
</dbReference>
<keyword evidence="3" id="KW-1185">Reference proteome</keyword>
<reference evidence="2" key="2">
    <citation type="journal article" date="2021" name="Sci. Rep.">
        <title>The distribution of antibiotic resistance genes in chicken gut microbiota commensals.</title>
        <authorList>
            <person name="Juricova H."/>
            <person name="Matiasovicova J."/>
            <person name="Kubasova T."/>
            <person name="Cejkova D."/>
            <person name="Rychlik I."/>
        </authorList>
    </citation>
    <scope>NUCLEOTIDE SEQUENCE</scope>
    <source>
        <strain evidence="2">An559</strain>
    </source>
</reference>
<evidence type="ECO:0000313" key="3">
    <source>
        <dbReference type="Proteomes" id="UP000774750"/>
    </source>
</evidence>
<sequence>MYSNEEIVAVLQAVYIEHKTKTQTAADYQMHWNTVYNICKKYKYRAKELECVLAEEEEAKRTFTKKIEPRTRKVTEAYQQEIAACCKEHLNCQRLKKKPEEYIRNLCAQYDVKFSDIICYSPERIEVPVDEKDFYERKRKYFKYIRRIRAYHNGVKNYKEVYELLRDREIFKRIPISYDTFYQYARKYWEDDVLDGRSFGEYVDEMCRQQLK</sequence>
<dbReference type="EMBL" id="JACJKY010000004">
    <property type="protein sequence ID" value="MBM6920205.1"/>
    <property type="molecule type" value="Genomic_DNA"/>
</dbReference>
<proteinExistence type="predicted"/>
<keyword evidence="1" id="KW-0175">Coiled coil</keyword>
<evidence type="ECO:0000256" key="1">
    <source>
        <dbReference type="SAM" id="Coils"/>
    </source>
</evidence>
<comment type="caution">
    <text evidence="2">The sequence shown here is derived from an EMBL/GenBank/DDBJ whole genome shotgun (WGS) entry which is preliminary data.</text>
</comment>